<accession>A0AAD6NKB3</accession>
<evidence type="ECO:0000313" key="2">
    <source>
        <dbReference type="Proteomes" id="UP001221413"/>
    </source>
</evidence>
<dbReference type="EMBL" id="JAQGDS010000006">
    <property type="protein sequence ID" value="KAJ6259883.1"/>
    <property type="molecule type" value="Genomic_DNA"/>
</dbReference>
<gene>
    <name evidence="1" type="ORF">Dda_5527</name>
</gene>
<name>A0AAD6NKB3_DREDA</name>
<organism evidence="1 2">
    <name type="scientific">Drechslerella dactyloides</name>
    <name type="common">Nematode-trapping fungus</name>
    <name type="synonym">Arthrobotrys dactyloides</name>
    <dbReference type="NCBI Taxonomy" id="74499"/>
    <lineage>
        <taxon>Eukaryota</taxon>
        <taxon>Fungi</taxon>
        <taxon>Dikarya</taxon>
        <taxon>Ascomycota</taxon>
        <taxon>Pezizomycotina</taxon>
        <taxon>Orbiliomycetes</taxon>
        <taxon>Orbiliales</taxon>
        <taxon>Orbiliaceae</taxon>
        <taxon>Drechslerella</taxon>
    </lineage>
</organism>
<evidence type="ECO:0000313" key="1">
    <source>
        <dbReference type="EMBL" id="KAJ6259883.1"/>
    </source>
</evidence>
<keyword evidence="2" id="KW-1185">Reference proteome</keyword>
<protein>
    <submittedName>
        <fullName evidence="1">Uncharacterized protein</fullName>
    </submittedName>
</protein>
<comment type="caution">
    <text evidence="1">The sequence shown here is derived from an EMBL/GenBank/DDBJ whole genome shotgun (WGS) entry which is preliminary data.</text>
</comment>
<sequence>MFYSWGTGNTVSPHPTPAIAQLGVDGRSFRRRTLQPPKYYRHRECPIDELIPQNGYNFTLLKDSDTFFEPKVEDLFTAAIRCGSVQPAKEKRARIWNCIGGVQSPNRDLPPYEMGVSRDEGVLTIYRGDEARDLMEGDPKQVPFSDAMFAAWKHCCQVEDRPVANDLKYVAIHRLKEKQLNTVAAWAFTHLQMDPARSLLVLNPDHYWNQAGPGEDPWSMYDAFLATPHIKAVQKMAANHRKELGYIFPHRIYIKYNVRYLPSGRRTFTPNLLIEMRRPDYKELDQTPEVPGGFFRRVWQREVLTIEYHGICMYDTHNQGSTKQRYPHG</sequence>
<reference evidence="1" key="1">
    <citation type="submission" date="2023-01" db="EMBL/GenBank/DDBJ databases">
        <title>The chitinases involved in constricting ring structure development in the nematode-trapping fungus Drechslerella dactyloides.</title>
        <authorList>
            <person name="Wang R."/>
            <person name="Zhang L."/>
            <person name="Tang P."/>
            <person name="Li S."/>
            <person name="Liang L."/>
        </authorList>
    </citation>
    <scope>NUCLEOTIDE SEQUENCE</scope>
    <source>
        <strain evidence="1">YMF1.00031</strain>
    </source>
</reference>
<dbReference type="Proteomes" id="UP001221413">
    <property type="component" value="Unassembled WGS sequence"/>
</dbReference>
<dbReference type="AlphaFoldDB" id="A0AAD6NKB3"/>
<proteinExistence type="predicted"/>